<evidence type="ECO:0000259" key="2">
    <source>
        <dbReference type="Pfam" id="PF12969"/>
    </source>
</evidence>
<dbReference type="OrthoDB" id="98874at2"/>
<dbReference type="Gene3D" id="2.60.120.1130">
    <property type="match status" value="1"/>
</dbReference>
<feature type="coiled-coil region" evidence="1">
    <location>
        <begin position="316"/>
        <end position="343"/>
    </location>
</feature>
<gene>
    <name evidence="3" type="ORF">LY01_00884</name>
</gene>
<dbReference type="InterPro" id="IPR038765">
    <property type="entry name" value="Papain-like_cys_pep_sf"/>
</dbReference>
<evidence type="ECO:0000313" key="4">
    <source>
        <dbReference type="Proteomes" id="UP000239002"/>
    </source>
</evidence>
<dbReference type="RefSeq" id="WP_104514573.1">
    <property type="nucleotide sequence ID" value="NZ_MQVW01000027.1"/>
</dbReference>
<dbReference type="EMBL" id="PTJE01000001">
    <property type="protein sequence ID" value="PPK97057.1"/>
    <property type="molecule type" value="Genomic_DNA"/>
</dbReference>
<feature type="domain" description="DUF3857" evidence="2">
    <location>
        <begin position="66"/>
        <end position="187"/>
    </location>
</feature>
<accession>A0A2S6IS30</accession>
<organism evidence="3 4">
    <name type="scientific">Nonlabens xylanidelens</name>
    <dbReference type="NCBI Taxonomy" id="191564"/>
    <lineage>
        <taxon>Bacteria</taxon>
        <taxon>Pseudomonadati</taxon>
        <taxon>Bacteroidota</taxon>
        <taxon>Flavobacteriia</taxon>
        <taxon>Flavobacteriales</taxon>
        <taxon>Flavobacteriaceae</taxon>
        <taxon>Nonlabens</taxon>
    </lineage>
</organism>
<keyword evidence="4" id="KW-1185">Reference proteome</keyword>
<dbReference type="Gene3D" id="3.10.620.30">
    <property type="match status" value="1"/>
</dbReference>
<evidence type="ECO:0000313" key="3">
    <source>
        <dbReference type="EMBL" id="PPK97057.1"/>
    </source>
</evidence>
<dbReference type="Pfam" id="PF12969">
    <property type="entry name" value="DUF3857"/>
    <property type="match status" value="1"/>
</dbReference>
<keyword evidence="1" id="KW-0175">Coiled coil</keyword>
<dbReference type="Proteomes" id="UP000239002">
    <property type="component" value="Unassembled WGS sequence"/>
</dbReference>
<dbReference type="AlphaFoldDB" id="A0A2S6IS30"/>
<sequence>MKKILAIGIIILMSLQLNGQDLRYGKVGNVDFTLKAKDVEEVPDAIVILKKEHVDFDINKEVGLLQRRTIHERIKINTEAGLEYATRKVLLYMDDGRVSEKIKSLKAVTYNLIDGELNKKKLKKSAVFKEVINDQLRIESFTMPDVKIGSVIEFTYVVVSPYVVIDDVILQYGVPILNIDVKMVWLELYQYKMHFNPRATYVPIFDFEDSEKNFSMISRPNSIYSSNGTYKSVDLDRYKLDSKIISLKDSNIPALNIEPMAGNMNNYRSKVIVELTGKKIADYDYKQYSTTWEDVSNNILNNDKFGDQIDPSRFFKKDLESLIKDLKTDKEKIKAILQFVKEKVKWDGGYGKYADNGVKKAFKVGSGNVADINLLLIAMLREAKLNTFPVLVSTKNNGIPFYPTIDGFNYVIASVIVGGETYLLDATEKHTGLNMLPLRVMNWQGRLIEKEGQSEWIDLFPSKNSKEFILIDGEFNKDGEVDISVKKRLTDYRALNIRDKYANSNMSAMQTLLESGDSGIDISNIATENMDMEDVPLSIYYDGIVSNAIEEIGEKLFITPLLHEANRENPFKLKHRKFPLDLGYPLSTKVIVNLKIPEGYVVESIPESVKLSYEDGLGSYTYKVNEINAMISTVVDLKLDTYLIEPEDYETFKSFFEAIVAKDAEKIVLKKI</sequence>
<protein>
    <submittedName>
        <fullName evidence="3">Uncharacterized protein DUF3857</fullName>
    </submittedName>
</protein>
<reference evidence="3 4" key="1">
    <citation type="submission" date="2018-02" db="EMBL/GenBank/DDBJ databases">
        <title>Genomic Encyclopedia of Archaeal and Bacterial Type Strains, Phase II (KMG-II): from individual species to whole genera.</title>
        <authorList>
            <person name="Goeker M."/>
        </authorList>
    </citation>
    <scope>NUCLEOTIDE SEQUENCE [LARGE SCALE GENOMIC DNA]</scope>
    <source>
        <strain evidence="3 4">DSM 16809</strain>
    </source>
</reference>
<name>A0A2S6IS30_9FLAO</name>
<comment type="caution">
    <text evidence="3">The sequence shown here is derived from an EMBL/GenBank/DDBJ whole genome shotgun (WGS) entry which is preliminary data.</text>
</comment>
<proteinExistence type="predicted"/>
<dbReference type="InterPro" id="IPR024618">
    <property type="entry name" value="DUF3857"/>
</dbReference>
<dbReference type="SUPFAM" id="SSF54001">
    <property type="entry name" value="Cysteine proteinases"/>
    <property type="match status" value="1"/>
</dbReference>
<evidence type="ECO:0000256" key="1">
    <source>
        <dbReference type="SAM" id="Coils"/>
    </source>
</evidence>
<dbReference type="Gene3D" id="2.60.40.3140">
    <property type="match status" value="1"/>
</dbReference>